<keyword evidence="1" id="KW-0812">Transmembrane</keyword>
<evidence type="ECO:0000313" key="2">
    <source>
        <dbReference type="EMBL" id="MFC7234260.1"/>
    </source>
</evidence>
<evidence type="ECO:0000256" key="1">
    <source>
        <dbReference type="SAM" id="Phobius"/>
    </source>
</evidence>
<keyword evidence="3" id="KW-1185">Reference proteome</keyword>
<protein>
    <recommendedName>
        <fullName evidence="4">Phosphatidate cytidylyltransferase</fullName>
    </recommendedName>
</protein>
<comment type="caution">
    <text evidence="2">The sequence shown here is derived from an EMBL/GenBank/DDBJ whole genome shotgun (WGS) entry which is preliminary data.</text>
</comment>
<proteinExistence type="predicted"/>
<dbReference type="Proteomes" id="UP001596398">
    <property type="component" value="Unassembled WGS sequence"/>
</dbReference>
<evidence type="ECO:0008006" key="4">
    <source>
        <dbReference type="Google" id="ProtNLM"/>
    </source>
</evidence>
<dbReference type="GeneID" id="79265927"/>
<keyword evidence="1" id="KW-1133">Transmembrane helix</keyword>
<reference evidence="2 3" key="1">
    <citation type="journal article" date="2019" name="Int. J. Syst. Evol. Microbiol.">
        <title>The Global Catalogue of Microorganisms (GCM) 10K type strain sequencing project: providing services to taxonomists for standard genome sequencing and annotation.</title>
        <authorList>
            <consortium name="The Broad Institute Genomics Platform"/>
            <consortium name="The Broad Institute Genome Sequencing Center for Infectious Disease"/>
            <person name="Wu L."/>
            <person name="Ma J."/>
        </authorList>
    </citation>
    <scope>NUCLEOTIDE SEQUENCE [LARGE SCALE GENOMIC DNA]</scope>
    <source>
        <strain evidence="2 3">DT85</strain>
    </source>
</reference>
<feature type="transmembrane region" description="Helical" evidence="1">
    <location>
        <begin position="20"/>
        <end position="42"/>
    </location>
</feature>
<organism evidence="2 3">
    <name type="scientific">Halosegnis marinus</name>
    <dbReference type="NCBI Taxonomy" id="3034023"/>
    <lineage>
        <taxon>Archaea</taxon>
        <taxon>Methanobacteriati</taxon>
        <taxon>Methanobacteriota</taxon>
        <taxon>Stenosarchaea group</taxon>
        <taxon>Halobacteria</taxon>
        <taxon>Halobacteriales</taxon>
        <taxon>Natronomonadaceae</taxon>
        <taxon>Halosegnis</taxon>
    </lineage>
</organism>
<evidence type="ECO:0000313" key="3">
    <source>
        <dbReference type="Proteomes" id="UP001596398"/>
    </source>
</evidence>
<accession>A0ABD5ZLS7</accession>
<dbReference type="AlphaFoldDB" id="A0ABD5ZLS7"/>
<dbReference type="RefSeq" id="WP_276235263.1">
    <property type="nucleotide sequence ID" value="NZ_CP119802.1"/>
</dbReference>
<gene>
    <name evidence="2" type="ORF">ACFQJ4_02910</name>
</gene>
<name>A0ABD5ZLS7_9EURY</name>
<sequence length="54" mass="5673">MDTRDLTALVLSTVPAALIWWQYSALAGLAWLLIGGIAIFAVNEGNLLGSSKLG</sequence>
<keyword evidence="1" id="KW-0472">Membrane</keyword>
<dbReference type="EMBL" id="JBHTAP010000001">
    <property type="protein sequence ID" value="MFC7234260.1"/>
    <property type="molecule type" value="Genomic_DNA"/>
</dbReference>